<protein>
    <recommendedName>
        <fullName evidence="7">Nodulin-like domain-containing protein</fullName>
    </recommendedName>
</protein>
<evidence type="ECO:0000256" key="2">
    <source>
        <dbReference type="ARBA" id="ARBA00022692"/>
    </source>
</evidence>
<dbReference type="RefSeq" id="XP_015655558.1">
    <property type="nucleotide sequence ID" value="XM_015806081.1"/>
</dbReference>
<feature type="region of interest" description="Disordered" evidence="5">
    <location>
        <begin position="394"/>
        <end position="424"/>
    </location>
</feature>
<gene>
    <name evidence="8" type="ORF">ABB37_07433</name>
</gene>
<dbReference type="VEuPathDB" id="TriTrypDB:LpyrH10_18_1600"/>
<sequence>MTLNTGVNAAVRAVYPTYPTTLLQRTLEKAWFCQFCIGILICVNNGACFTFGIFSPYMKRGAFRYTQSQIDVVSTVGVLLSYFSMPTGFLFDRRGPAATLLAGTILNVTGWVGMYFIFKDMEHPLLSNSVVVMAFFFGLSQFSASFYETGSVLTNLKSFSCYQGRVILIQKTFMGLGSSLVAQIYVAFFEKTFSGIAPFFAFLFLYSAVAGTLAVLYLRLPTPETRCVGLNVEDAETKARGGGEPRMFRTPFNVGTAILCVGVAFVLVTTLVENFVTLTAAMRAWIGAATVLLCMSFTSMIFTTPSYEVNRQRGERAGAGREAVELDGMPSRATTTTVTADWTATELEEGDRSQCVVEDLALCTETSTAGVASPVQLKSFDNDTAVAKGTVHPHGAVAHTSGSPPPSPTAADVVNNAPASDEERPDNPFALHLNDESLWVNVRHREVWLLWFVCFGAWSAMTVVSSNSSQIYQALAYDSFSLTVNTVFVSIYGVASAVGRIIVGCLHPRLARHRMPISVLLPLAPLLNIVGLPMFLLSPSRMLFIPFFVVGLGVGFSWGTTVLVITSLFADHNCGKHYSFLYTAGMLSPLIFNMALFGPVYDHYGERQGHVGGGSCEGVVCIAAPMIVCTAVNVIAAPLAYMFIKRTTARRGIVYTA</sequence>
<evidence type="ECO:0000256" key="3">
    <source>
        <dbReference type="ARBA" id="ARBA00022989"/>
    </source>
</evidence>
<dbReference type="Gene3D" id="1.20.1250.20">
    <property type="entry name" value="MFS general substrate transporter like domains"/>
    <property type="match status" value="2"/>
</dbReference>
<dbReference type="OrthoDB" id="410267at2759"/>
<dbReference type="EMBL" id="LGTL01000018">
    <property type="protein sequence ID" value="KPA77120.1"/>
    <property type="molecule type" value="Genomic_DNA"/>
</dbReference>
<dbReference type="Pfam" id="PF07690">
    <property type="entry name" value="MFS_1"/>
    <property type="match status" value="1"/>
</dbReference>
<dbReference type="PANTHER" id="PTHR21576:SF158">
    <property type="entry name" value="RIBOSOMAL RNA-PROCESSING PROTEIN 12-LIKE CONSERVED DOMAIN-CONTAINING PROTEIN"/>
    <property type="match status" value="1"/>
</dbReference>
<evidence type="ECO:0000256" key="4">
    <source>
        <dbReference type="ARBA" id="ARBA00023136"/>
    </source>
</evidence>
<dbReference type="AlphaFoldDB" id="A0A0M9FW13"/>
<feature type="transmembrane region" description="Helical" evidence="6">
    <location>
        <begin position="195"/>
        <end position="218"/>
    </location>
</feature>
<feature type="transmembrane region" description="Helical" evidence="6">
    <location>
        <begin position="72"/>
        <end position="91"/>
    </location>
</feature>
<dbReference type="InterPro" id="IPR011701">
    <property type="entry name" value="MFS"/>
</dbReference>
<dbReference type="PANTHER" id="PTHR21576">
    <property type="entry name" value="UNCHARACTERIZED NODULIN-LIKE PROTEIN"/>
    <property type="match status" value="1"/>
</dbReference>
<keyword evidence="2 6" id="KW-0812">Transmembrane</keyword>
<dbReference type="InterPro" id="IPR010658">
    <property type="entry name" value="Nodulin-like"/>
</dbReference>
<dbReference type="InterPro" id="IPR036259">
    <property type="entry name" value="MFS_trans_sf"/>
</dbReference>
<evidence type="ECO:0000256" key="1">
    <source>
        <dbReference type="ARBA" id="ARBA00004141"/>
    </source>
</evidence>
<organism evidence="8 9">
    <name type="scientific">Leptomonas pyrrhocoris</name>
    <name type="common">Firebug parasite</name>
    <dbReference type="NCBI Taxonomy" id="157538"/>
    <lineage>
        <taxon>Eukaryota</taxon>
        <taxon>Discoba</taxon>
        <taxon>Euglenozoa</taxon>
        <taxon>Kinetoplastea</taxon>
        <taxon>Metakinetoplastina</taxon>
        <taxon>Trypanosomatida</taxon>
        <taxon>Trypanosomatidae</taxon>
        <taxon>Leishmaniinae</taxon>
        <taxon>Leptomonas</taxon>
    </lineage>
</organism>
<keyword evidence="4 6" id="KW-0472">Membrane</keyword>
<feature type="transmembrane region" description="Helical" evidence="6">
    <location>
        <begin position="31"/>
        <end position="52"/>
    </location>
</feature>
<dbReference type="FunFam" id="1.20.1250.20:FF:001014">
    <property type="entry name" value="Nodulin-like, putative"/>
    <property type="match status" value="1"/>
</dbReference>
<evidence type="ECO:0000256" key="6">
    <source>
        <dbReference type="SAM" id="Phobius"/>
    </source>
</evidence>
<dbReference type="GO" id="GO:0016020">
    <property type="term" value="C:membrane"/>
    <property type="evidence" value="ECO:0007669"/>
    <property type="project" value="UniProtKB-SubCell"/>
</dbReference>
<feature type="transmembrane region" description="Helical" evidence="6">
    <location>
        <begin position="580"/>
        <end position="602"/>
    </location>
</feature>
<keyword evidence="3 6" id="KW-1133">Transmembrane helix</keyword>
<accession>A0A0M9FW13</accession>
<feature type="transmembrane region" description="Helical" evidence="6">
    <location>
        <begin position="447"/>
        <end position="466"/>
    </location>
</feature>
<dbReference type="RefSeq" id="XP_015655559.1">
    <property type="nucleotide sequence ID" value="XM_015806082.1"/>
</dbReference>
<feature type="transmembrane region" description="Helical" evidence="6">
    <location>
        <begin position="252"/>
        <end position="272"/>
    </location>
</feature>
<dbReference type="SUPFAM" id="SSF103473">
    <property type="entry name" value="MFS general substrate transporter"/>
    <property type="match status" value="1"/>
</dbReference>
<keyword evidence="9" id="KW-1185">Reference proteome</keyword>
<feature type="transmembrane region" description="Helical" evidence="6">
    <location>
        <begin position="284"/>
        <end position="303"/>
    </location>
</feature>
<feature type="domain" description="Nodulin-like" evidence="7">
    <location>
        <begin position="31"/>
        <end position="293"/>
    </location>
</feature>
<name>A0A0M9FW13_LEPPY</name>
<reference evidence="8 9" key="1">
    <citation type="submission" date="2015-07" db="EMBL/GenBank/DDBJ databases">
        <title>High-quality genome of monoxenous trypanosomatid Leptomonas pyrrhocoris.</title>
        <authorList>
            <person name="Flegontov P."/>
            <person name="Butenko A."/>
            <person name="Firsov S."/>
            <person name="Vlcek C."/>
            <person name="Logacheva M.D."/>
            <person name="Field M."/>
            <person name="Filatov D."/>
            <person name="Flegontova O."/>
            <person name="Gerasimov E."/>
            <person name="Jackson A.P."/>
            <person name="Kelly S."/>
            <person name="Opperdoes F."/>
            <person name="O'Reilly A."/>
            <person name="Votypka J."/>
            <person name="Yurchenko V."/>
            <person name="Lukes J."/>
        </authorList>
    </citation>
    <scope>NUCLEOTIDE SEQUENCE [LARGE SCALE GENOMIC DNA]</scope>
    <source>
        <strain evidence="8">H10</strain>
    </source>
</reference>
<dbReference type="Pfam" id="PF06813">
    <property type="entry name" value="Nodulin-like"/>
    <property type="match status" value="1"/>
</dbReference>
<comment type="subcellular location">
    <subcellularLocation>
        <location evidence="1">Membrane</location>
        <topology evidence="1">Multi-pass membrane protein</topology>
    </subcellularLocation>
</comment>
<feature type="transmembrane region" description="Helical" evidence="6">
    <location>
        <begin position="622"/>
        <end position="644"/>
    </location>
</feature>
<feature type="transmembrane region" description="Helical" evidence="6">
    <location>
        <begin position="518"/>
        <end position="537"/>
    </location>
</feature>
<dbReference type="Proteomes" id="UP000037923">
    <property type="component" value="Unassembled WGS sequence"/>
</dbReference>
<feature type="transmembrane region" description="Helical" evidence="6">
    <location>
        <begin position="543"/>
        <end position="568"/>
    </location>
</feature>
<feature type="transmembrane region" description="Helical" evidence="6">
    <location>
        <begin position="130"/>
        <end position="147"/>
    </location>
</feature>
<dbReference type="GeneID" id="26907719"/>
<feature type="transmembrane region" description="Helical" evidence="6">
    <location>
        <begin position="98"/>
        <end position="118"/>
    </location>
</feature>
<dbReference type="EMBL" id="LGTL01000018">
    <property type="protein sequence ID" value="KPA77119.1"/>
    <property type="molecule type" value="Genomic_DNA"/>
</dbReference>
<evidence type="ECO:0000313" key="9">
    <source>
        <dbReference type="Proteomes" id="UP000037923"/>
    </source>
</evidence>
<feature type="transmembrane region" description="Helical" evidence="6">
    <location>
        <begin position="486"/>
        <end position="506"/>
    </location>
</feature>
<dbReference type="GO" id="GO:0022857">
    <property type="term" value="F:transmembrane transporter activity"/>
    <property type="evidence" value="ECO:0007669"/>
    <property type="project" value="InterPro"/>
</dbReference>
<dbReference type="OMA" id="LVMPYWV"/>
<proteinExistence type="predicted"/>
<evidence type="ECO:0000256" key="5">
    <source>
        <dbReference type="SAM" id="MobiDB-lite"/>
    </source>
</evidence>
<evidence type="ECO:0000313" key="8">
    <source>
        <dbReference type="EMBL" id="KPA77119.1"/>
    </source>
</evidence>
<evidence type="ECO:0000259" key="7">
    <source>
        <dbReference type="Pfam" id="PF06813"/>
    </source>
</evidence>
<comment type="caution">
    <text evidence="8">The sequence shown here is derived from an EMBL/GenBank/DDBJ whole genome shotgun (WGS) entry which is preliminary data.</text>
</comment>